<sequence length="199" mass="21786">MTGDAITEASRRVYEQLRGGDLDHDTLLDLVIVLDDHGVSTPAAREFLESDPADLSRVARAVLRETSFEPPFAVEPGWWRTLEEALAVVERDARATGVTGTLRLNVPDWDPHGYARVEFRGAYQGNGMAPSTGSDPVWALAAVADAAQEVIMEMIWRAWPVCPEHDRGLWVAHLDDTVAWRCTYGGAHLVAAVGELPSV</sequence>
<dbReference type="EMBL" id="JBHMCF010000025">
    <property type="protein sequence ID" value="MFB9472493.1"/>
    <property type="molecule type" value="Genomic_DNA"/>
</dbReference>
<name>A0ABV5NQA7_9ACTN</name>
<keyword evidence="2" id="KW-1185">Reference proteome</keyword>
<evidence type="ECO:0000313" key="2">
    <source>
        <dbReference type="Proteomes" id="UP001589568"/>
    </source>
</evidence>
<protein>
    <submittedName>
        <fullName evidence="1">Uncharacterized protein</fullName>
    </submittedName>
</protein>
<comment type="caution">
    <text evidence="1">The sequence shown here is derived from an EMBL/GenBank/DDBJ whole genome shotgun (WGS) entry which is preliminary data.</text>
</comment>
<organism evidence="1 2">
    <name type="scientific">Nonomuraea salmonea</name>
    <dbReference type="NCBI Taxonomy" id="46181"/>
    <lineage>
        <taxon>Bacteria</taxon>
        <taxon>Bacillati</taxon>
        <taxon>Actinomycetota</taxon>
        <taxon>Actinomycetes</taxon>
        <taxon>Streptosporangiales</taxon>
        <taxon>Streptosporangiaceae</taxon>
        <taxon>Nonomuraea</taxon>
    </lineage>
</organism>
<reference evidence="1 2" key="1">
    <citation type="submission" date="2024-09" db="EMBL/GenBank/DDBJ databases">
        <authorList>
            <person name="Sun Q."/>
            <person name="Mori K."/>
        </authorList>
    </citation>
    <scope>NUCLEOTIDE SEQUENCE [LARGE SCALE GENOMIC DNA]</scope>
    <source>
        <strain evidence="1 2">JCM 3324</strain>
    </source>
</reference>
<gene>
    <name evidence="1" type="ORF">ACFFR3_23540</name>
</gene>
<evidence type="ECO:0000313" key="1">
    <source>
        <dbReference type="EMBL" id="MFB9472493.1"/>
    </source>
</evidence>
<dbReference type="RefSeq" id="WP_345395132.1">
    <property type="nucleotide sequence ID" value="NZ_BAAAXS010000001.1"/>
</dbReference>
<dbReference type="Proteomes" id="UP001589568">
    <property type="component" value="Unassembled WGS sequence"/>
</dbReference>
<proteinExistence type="predicted"/>
<accession>A0ABV5NQA7</accession>